<gene>
    <name evidence="1" type="ORF">PsorP6_003753</name>
</gene>
<proteinExistence type="predicted"/>
<evidence type="ECO:0000313" key="2">
    <source>
        <dbReference type="Proteomes" id="UP001163321"/>
    </source>
</evidence>
<protein>
    <submittedName>
        <fullName evidence="1">Uncharacterized protein</fullName>
    </submittedName>
</protein>
<reference evidence="1 2" key="1">
    <citation type="journal article" date="2022" name="bioRxiv">
        <title>The genome of the oomycete Peronosclerospora sorghi, a cosmopolitan pathogen of maize and sorghum, is inflated with dispersed pseudogenes.</title>
        <authorList>
            <person name="Fletcher K."/>
            <person name="Martin F."/>
            <person name="Isakeit T."/>
            <person name="Cavanaugh K."/>
            <person name="Magill C."/>
            <person name="Michelmore R."/>
        </authorList>
    </citation>
    <scope>NUCLEOTIDE SEQUENCE [LARGE SCALE GENOMIC DNA]</scope>
    <source>
        <strain evidence="1">P6</strain>
    </source>
</reference>
<keyword evidence="2" id="KW-1185">Reference proteome</keyword>
<dbReference type="EMBL" id="CM047587">
    <property type="protein sequence ID" value="KAI9906913.1"/>
    <property type="molecule type" value="Genomic_DNA"/>
</dbReference>
<organism evidence="1 2">
    <name type="scientific">Peronosclerospora sorghi</name>
    <dbReference type="NCBI Taxonomy" id="230839"/>
    <lineage>
        <taxon>Eukaryota</taxon>
        <taxon>Sar</taxon>
        <taxon>Stramenopiles</taxon>
        <taxon>Oomycota</taxon>
        <taxon>Peronosporomycetes</taxon>
        <taxon>Peronosporales</taxon>
        <taxon>Peronosporaceae</taxon>
        <taxon>Peronosclerospora</taxon>
    </lineage>
</organism>
<evidence type="ECO:0000313" key="1">
    <source>
        <dbReference type="EMBL" id="KAI9906913.1"/>
    </source>
</evidence>
<name>A0ACC0VM14_9STRA</name>
<dbReference type="Proteomes" id="UP001163321">
    <property type="component" value="Chromosome 8"/>
</dbReference>
<accession>A0ACC0VM14</accession>
<comment type="caution">
    <text evidence="1">The sequence shown here is derived from an EMBL/GenBank/DDBJ whole genome shotgun (WGS) entry which is preliminary data.</text>
</comment>
<sequence>MLEAAYYGADAVDVATDAMSGTTSQPSMGAIVAALKSSNPTNWVLRGQLPAIKRAYSTSNLLLGDIIKVTPSSKVVGDFAQFIVQNNLTEQEVIDQTETLSLPKSVIM</sequence>